<comment type="caution">
    <text evidence="1">The sequence shown here is derived from an EMBL/GenBank/DDBJ whole genome shotgun (WGS) entry which is preliminary data.</text>
</comment>
<keyword evidence="2" id="KW-1185">Reference proteome</keyword>
<organism evidence="1 2">
    <name type="scientific">Irpex rosettiformis</name>
    <dbReference type="NCBI Taxonomy" id="378272"/>
    <lineage>
        <taxon>Eukaryota</taxon>
        <taxon>Fungi</taxon>
        <taxon>Dikarya</taxon>
        <taxon>Basidiomycota</taxon>
        <taxon>Agaricomycotina</taxon>
        <taxon>Agaricomycetes</taxon>
        <taxon>Polyporales</taxon>
        <taxon>Irpicaceae</taxon>
        <taxon>Irpex</taxon>
    </lineage>
</organism>
<name>A0ACB8UIJ2_9APHY</name>
<dbReference type="Proteomes" id="UP001055072">
    <property type="component" value="Unassembled WGS sequence"/>
</dbReference>
<evidence type="ECO:0000313" key="1">
    <source>
        <dbReference type="EMBL" id="KAI0094001.1"/>
    </source>
</evidence>
<evidence type="ECO:0000313" key="2">
    <source>
        <dbReference type="Proteomes" id="UP001055072"/>
    </source>
</evidence>
<reference evidence="1" key="1">
    <citation type="journal article" date="2021" name="Environ. Microbiol.">
        <title>Gene family expansions and transcriptome signatures uncover fungal adaptations to wood decay.</title>
        <authorList>
            <person name="Hage H."/>
            <person name="Miyauchi S."/>
            <person name="Viragh M."/>
            <person name="Drula E."/>
            <person name="Min B."/>
            <person name="Chaduli D."/>
            <person name="Navarro D."/>
            <person name="Favel A."/>
            <person name="Norest M."/>
            <person name="Lesage-Meessen L."/>
            <person name="Balint B."/>
            <person name="Merenyi Z."/>
            <person name="de Eugenio L."/>
            <person name="Morin E."/>
            <person name="Martinez A.T."/>
            <person name="Baldrian P."/>
            <person name="Stursova M."/>
            <person name="Martinez M.J."/>
            <person name="Novotny C."/>
            <person name="Magnuson J.K."/>
            <person name="Spatafora J.W."/>
            <person name="Maurice S."/>
            <person name="Pangilinan J."/>
            <person name="Andreopoulos W."/>
            <person name="LaButti K."/>
            <person name="Hundley H."/>
            <person name="Na H."/>
            <person name="Kuo A."/>
            <person name="Barry K."/>
            <person name="Lipzen A."/>
            <person name="Henrissat B."/>
            <person name="Riley R."/>
            <person name="Ahrendt S."/>
            <person name="Nagy L.G."/>
            <person name="Grigoriev I.V."/>
            <person name="Martin F."/>
            <person name="Rosso M.N."/>
        </authorList>
    </citation>
    <scope>NUCLEOTIDE SEQUENCE</scope>
    <source>
        <strain evidence="1">CBS 384.51</strain>
    </source>
</reference>
<proteinExistence type="predicted"/>
<gene>
    <name evidence="1" type="ORF">BDY19DRAFT_290517</name>
</gene>
<sequence length="121" mass="13405">MDASPKPSPDPQFVHVVCNAPLLAPKPLPYHSPTFLQFDLPDDDEDLSHPPYVSRPHKRKRVVEDDDDDDDGDGERDDAQEPAATKRRVMSNHALLPHSSKRRPSAVSHAASGAVSGRHMR</sequence>
<protein>
    <submittedName>
        <fullName evidence="1">Uncharacterized protein</fullName>
    </submittedName>
</protein>
<dbReference type="EMBL" id="MU274901">
    <property type="protein sequence ID" value="KAI0094001.1"/>
    <property type="molecule type" value="Genomic_DNA"/>
</dbReference>
<accession>A0ACB8UIJ2</accession>